<proteinExistence type="predicted"/>
<dbReference type="AlphaFoldDB" id="A0A4Q2AJY7"/>
<dbReference type="RefSeq" id="WP_004048376.1">
    <property type="nucleotide sequence ID" value="NZ_CABIVU010000001.1"/>
</dbReference>
<organism evidence="1 2">
    <name type="scientific">Ligilactobacillus murinus</name>
    <dbReference type="NCBI Taxonomy" id="1622"/>
    <lineage>
        <taxon>Bacteria</taxon>
        <taxon>Bacillati</taxon>
        <taxon>Bacillota</taxon>
        <taxon>Bacilli</taxon>
        <taxon>Lactobacillales</taxon>
        <taxon>Lactobacillaceae</taxon>
        <taxon>Ligilactobacillus</taxon>
    </lineage>
</organism>
<dbReference type="OrthoDB" id="2305337at2"/>
<reference evidence="1 2" key="1">
    <citation type="submission" date="2018-09" db="EMBL/GenBank/DDBJ databases">
        <title>Murine metabolic-syndrome-specific gut microbial biobank.</title>
        <authorList>
            <person name="Liu C."/>
        </authorList>
    </citation>
    <scope>NUCLEOTIDE SEQUENCE [LARGE SCALE GENOMIC DNA]</scope>
    <source>
        <strain evidence="1 2">C-30</strain>
    </source>
</reference>
<dbReference type="EMBL" id="QZFR01000071">
    <property type="protein sequence ID" value="RXV70476.1"/>
    <property type="molecule type" value="Genomic_DNA"/>
</dbReference>
<dbReference type="Proteomes" id="UP000289316">
    <property type="component" value="Unassembled WGS sequence"/>
</dbReference>
<sequence>MKVIDVFYSESKNISCISVRYRGIKAGQKITDENGNLYEVYGLNTNGRALLNGITQLLVRGEFKGDIVNLVES</sequence>
<evidence type="ECO:0000313" key="1">
    <source>
        <dbReference type="EMBL" id="RXV70476.1"/>
    </source>
</evidence>
<accession>A0A4Q2AJY7</accession>
<evidence type="ECO:0000313" key="2">
    <source>
        <dbReference type="Proteomes" id="UP000289316"/>
    </source>
</evidence>
<name>A0A4Q2AJY7_9LACO</name>
<comment type="caution">
    <text evidence="1">The sequence shown here is derived from an EMBL/GenBank/DDBJ whole genome shotgun (WGS) entry which is preliminary data.</text>
</comment>
<protein>
    <submittedName>
        <fullName evidence="1">Uncharacterized protein</fullName>
    </submittedName>
</protein>
<gene>
    <name evidence="1" type="ORF">D6C19_08670</name>
</gene>